<organism evidence="1 2">
    <name type="scientific">Hyella patelloides LEGE 07179</name>
    <dbReference type="NCBI Taxonomy" id="945734"/>
    <lineage>
        <taxon>Bacteria</taxon>
        <taxon>Bacillati</taxon>
        <taxon>Cyanobacteriota</taxon>
        <taxon>Cyanophyceae</taxon>
        <taxon>Pleurocapsales</taxon>
        <taxon>Hyellaceae</taxon>
        <taxon>Hyella</taxon>
    </lineage>
</organism>
<protein>
    <submittedName>
        <fullName evidence="1">Uncharacterized protein</fullName>
    </submittedName>
</protein>
<dbReference type="Proteomes" id="UP000320055">
    <property type="component" value="Unassembled WGS sequence"/>
</dbReference>
<dbReference type="AlphaFoldDB" id="A0A563VJH2"/>
<reference evidence="1 2" key="1">
    <citation type="submission" date="2019-01" db="EMBL/GenBank/DDBJ databases">
        <authorList>
            <person name="Brito A."/>
        </authorList>
    </citation>
    <scope>NUCLEOTIDE SEQUENCE [LARGE SCALE GENOMIC DNA]</scope>
    <source>
        <strain evidence="1">1</strain>
    </source>
</reference>
<keyword evidence="2" id="KW-1185">Reference proteome</keyword>
<accession>A0A563VJH2</accession>
<sequence>MNAITKWQASPDRNLEELNILNAKIADYKQFCEQVGNIESADKDDVIKQAEKLLFK</sequence>
<name>A0A563VJH2_9CYAN</name>
<evidence type="ECO:0000313" key="1">
    <source>
        <dbReference type="EMBL" id="VEP11533.1"/>
    </source>
</evidence>
<evidence type="ECO:0000313" key="2">
    <source>
        <dbReference type="Proteomes" id="UP000320055"/>
    </source>
</evidence>
<gene>
    <name evidence="1" type="ORF">H1P_1080020</name>
</gene>
<proteinExistence type="predicted"/>
<dbReference type="EMBL" id="CAACVJ010000011">
    <property type="protein sequence ID" value="VEP11533.1"/>
    <property type="molecule type" value="Genomic_DNA"/>
</dbReference>